<dbReference type="AlphaFoldDB" id="A0A5J4QHQ5"/>
<comment type="subcellular location">
    <subcellularLocation>
        <location evidence="1">Cell outer membrane</location>
    </subcellularLocation>
</comment>
<feature type="domain" description="RagB/SusD" evidence="5">
    <location>
        <begin position="1"/>
        <end position="141"/>
    </location>
</feature>
<organism evidence="6">
    <name type="scientific">termite gut metagenome</name>
    <dbReference type="NCBI Taxonomy" id="433724"/>
    <lineage>
        <taxon>unclassified sequences</taxon>
        <taxon>metagenomes</taxon>
        <taxon>organismal metagenomes</taxon>
    </lineage>
</organism>
<evidence type="ECO:0000256" key="3">
    <source>
        <dbReference type="ARBA" id="ARBA00023136"/>
    </source>
</evidence>
<name>A0A5J4QHQ5_9ZZZZ</name>
<dbReference type="Pfam" id="PF07980">
    <property type="entry name" value="SusD_RagB"/>
    <property type="match status" value="1"/>
</dbReference>
<protein>
    <submittedName>
        <fullName evidence="6">RagB/SusD family nutrient uptake outer membrane protein</fullName>
    </submittedName>
</protein>
<reference evidence="6" key="1">
    <citation type="submission" date="2019-03" db="EMBL/GenBank/DDBJ databases">
        <title>Single cell metagenomics reveals metabolic interactions within the superorganism composed of flagellate Streblomastix strix and complex community of Bacteroidetes bacteria on its surface.</title>
        <authorList>
            <person name="Treitli S.C."/>
            <person name="Kolisko M."/>
            <person name="Husnik F."/>
            <person name="Keeling P."/>
            <person name="Hampl V."/>
        </authorList>
    </citation>
    <scope>NUCLEOTIDE SEQUENCE</scope>
    <source>
        <strain evidence="6">STM</strain>
    </source>
</reference>
<dbReference type="InterPro" id="IPR011990">
    <property type="entry name" value="TPR-like_helical_dom_sf"/>
</dbReference>
<evidence type="ECO:0000313" key="6">
    <source>
        <dbReference type="EMBL" id="KAA6320458.1"/>
    </source>
</evidence>
<evidence type="ECO:0000259" key="5">
    <source>
        <dbReference type="Pfam" id="PF07980"/>
    </source>
</evidence>
<keyword evidence="3" id="KW-0472">Membrane</keyword>
<dbReference type="InterPro" id="IPR012944">
    <property type="entry name" value="SusD_RagB_dom"/>
</dbReference>
<proteinExistence type="predicted"/>
<comment type="caution">
    <text evidence="6">The sequence shown here is derived from an EMBL/GenBank/DDBJ whole genome shotgun (WGS) entry which is preliminary data.</text>
</comment>
<dbReference type="Gene3D" id="1.25.40.390">
    <property type="match status" value="1"/>
</dbReference>
<accession>A0A5J4QHQ5</accession>
<keyword evidence="4" id="KW-0998">Cell outer membrane</keyword>
<sequence length="142" mass="16220">MLLMYAEACNESGDDSEAQDALKKVRNRVGLGDVTSTGNDLRKAIRNERRLELAFEQNRLYDIRRWTDDNGKKMICNLMGPTGSFVRYNTNETTADRYEWANQGEASDKGISFDENRDLIFPIPLYEITMSNGSITQNSGWH</sequence>
<evidence type="ECO:0000256" key="4">
    <source>
        <dbReference type="ARBA" id="ARBA00023237"/>
    </source>
</evidence>
<evidence type="ECO:0000256" key="1">
    <source>
        <dbReference type="ARBA" id="ARBA00004442"/>
    </source>
</evidence>
<keyword evidence="2" id="KW-0732">Signal</keyword>
<dbReference type="GO" id="GO:0009279">
    <property type="term" value="C:cell outer membrane"/>
    <property type="evidence" value="ECO:0007669"/>
    <property type="project" value="UniProtKB-SubCell"/>
</dbReference>
<evidence type="ECO:0000256" key="2">
    <source>
        <dbReference type="ARBA" id="ARBA00022729"/>
    </source>
</evidence>
<dbReference type="EMBL" id="SNRY01003584">
    <property type="protein sequence ID" value="KAA6320458.1"/>
    <property type="molecule type" value="Genomic_DNA"/>
</dbReference>
<dbReference type="SUPFAM" id="SSF48452">
    <property type="entry name" value="TPR-like"/>
    <property type="match status" value="1"/>
</dbReference>
<gene>
    <name evidence="6" type="ORF">EZS27_029776</name>
</gene>